<sequence>MYGEIKKIMSSKLFQNHTGAILLSLYVVVILGVCSISFAASSRSNLVSNEENSAEVAEKKLEAKTEGKKSGKKALAEEDKLKKSDSNTNEKESSDVGSSESSSNSETDQSSASDSATGQSSVSNPATGQSASSTPTTGQSAPSNPVAGQSAPATPNRVWVEPVYETIEHPAVTKQRKYLAGVTCACGAYFSNANNSATGDWQAHRPVPCDGNHVYYTSHYEIETIVVQEAWTERVLVQEGYWKEGN</sequence>
<feature type="transmembrane region" description="Helical" evidence="2">
    <location>
        <begin position="20"/>
        <end position="40"/>
    </location>
</feature>
<evidence type="ECO:0000313" key="4">
    <source>
        <dbReference type="EMBL" id="NVH58819.1"/>
    </source>
</evidence>
<evidence type="ECO:0000313" key="5">
    <source>
        <dbReference type="Proteomes" id="UP000528555"/>
    </source>
</evidence>
<dbReference type="AlphaFoldDB" id="A0A850HMF2"/>
<accession>A0A850HMF2</accession>
<keyword evidence="2" id="KW-0472">Membrane</keyword>
<feature type="compositionally biased region" description="Low complexity" evidence="1">
    <location>
        <begin position="95"/>
        <end position="123"/>
    </location>
</feature>
<dbReference type="Proteomes" id="UP000701680">
    <property type="component" value="Unassembled WGS sequence"/>
</dbReference>
<dbReference type="EMBL" id="JAAITX010000006">
    <property type="protein sequence ID" value="NVH58819.1"/>
    <property type="molecule type" value="Genomic_DNA"/>
</dbReference>
<feature type="region of interest" description="Disordered" evidence="1">
    <location>
        <begin position="45"/>
        <end position="154"/>
    </location>
</feature>
<protein>
    <submittedName>
        <fullName evidence="4">Uncharacterized protein</fullName>
    </submittedName>
</protein>
<evidence type="ECO:0000256" key="1">
    <source>
        <dbReference type="SAM" id="MobiDB-lite"/>
    </source>
</evidence>
<comment type="caution">
    <text evidence="4">The sequence shown here is derived from an EMBL/GenBank/DDBJ whole genome shotgun (WGS) entry which is preliminary data.</text>
</comment>
<dbReference type="RefSeq" id="WP_173814880.1">
    <property type="nucleotide sequence ID" value="NZ_JAAITX010000006.1"/>
</dbReference>
<keyword evidence="2" id="KW-0812">Transmembrane</keyword>
<reference evidence="5 6" key="1">
    <citation type="journal article" date="2020" name="Cell Host Microbe">
        <title>Functional and Genomic Variation between Human-Derived Isolates of Lachnospiraceae Reveals Inter- and Intra-Species Diversity.</title>
        <authorList>
            <person name="Sorbara M.T."/>
            <person name="Littmann E.R."/>
            <person name="Fontana E."/>
            <person name="Moody T.U."/>
            <person name="Kohout C.E."/>
            <person name="Gjonbalaj M."/>
            <person name="Eaton V."/>
            <person name="Seok R."/>
            <person name="Leiner I.M."/>
            <person name="Pamer E.G."/>
        </authorList>
    </citation>
    <scope>NUCLEOTIDE SEQUENCE [LARGE SCALE GENOMIC DNA]</scope>
    <source>
        <strain evidence="4 5">MSK.17.11</strain>
        <strain evidence="3 6">MSK.17.38</strain>
    </source>
</reference>
<dbReference type="Proteomes" id="UP000528555">
    <property type="component" value="Unassembled WGS sequence"/>
</dbReference>
<gene>
    <name evidence="4" type="ORF">G5A66_09220</name>
    <name evidence="3" type="ORF">G5A75_09240</name>
</gene>
<feature type="compositionally biased region" description="Basic and acidic residues" evidence="1">
    <location>
        <begin position="56"/>
        <end position="94"/>
    </location>
</feature>
<reference evidence="4" key="2">
    <citation type="submission" date="2020-02" db="EMBL/GenBank/DDBJ databases">
        <authorList>
            <person name="Littmann E."/>
            <person name="Sorbara M."/>
        </authorList>
    </citation>
    <scope>NUCLEOTIDE SEQUENCE</scope>
    <source>
        <strain evidence="4">MSK.17.11</strain>
        <strain evidence="3">MSK.17.38</strain>
    </source>
</reference>
<name>A0A850HMF2_9FIRM</name>
<evidence type="ECO:0000313" key="3">
    <source>
        <dbReference type="EMBL" id="NSK15045.1"/>
    </source>
</evidence>
<keyword evidence="5" id="KW-1185">Reference proteome</keyword>
<dbReference type="EMBL" id="JAAIUO010000006">
    <property type="protein sequence ID" value="NSK15045.1"/>
    <property type="molecule type" value="Genomic_DNA"/>
</dbReference>
<evidence type="ECO:0000313" key="6">
    <source>
        <dbReference type="Proteomes" id="UP000701680"/>
    </source>
</evidence>
<proteinExistence type="predicted"/>
<feature type="compositionally biased region" description="Polar residues" evidence="1">
    <location>
        <begin position="124"/>
        <end position="153"/>
    </location>
</feature>
<organism evidence="4 5">
    <name type="scientific">Dorea phocaeensis</name>
    <dbReference type="NCBI Taxonomy" id="2040291"/>
    <lineage>
        <taxon>Bacteria</taxon>
        <taxon>Bacillati</taxon>
        <taxon>Bacillota</taxon>
        <taxon>Clostridia</taxon>
        <taxon>Lachnospirales</taxon>
        <taxon>Lachnospiraceae</taxon>
        <taxon>Dorea</taxon>
    </lineage>
</organism>
<keyword evidence="2" id="KW-1133">Transmembrane helix</keyword>
<evidence type="ECO:0000256" key="2">
    <source>
        <dbReference type="SAM" id="Phobius"/>
    </source>
</evidence>